<evidence type="ECO:0000256" key="11">
    <source>
        <dbReference type="RuleBase" id="RU003656"/>
    </source>
</evidence>
<evidence type="ECO:0000256" key="5">
    <source>
        <dbReference type="ARBA" id="ARBA00022781"/>
    </source>
</evidence>
<keyword evidence="4 10" id="KW-0813">Transport</keyword>
<comment type="subcellular location">
    <subcellularLocation>
        <location evidence="10">Cell membrane</location>
        <topology evidence="10">Peripheral membrane protein</topology>
    </subcellularLocation>
    <subcellularLocation>
        <location evidence="2">Endomembrane system</location>
        <topology evidence="2">Peripheral membrane protein</topology>
    </subcellularLocation>
</comment>
<evidence type="ECO:0000256" key="9">
    <source>
        <dbReference type="ARBA" id="ARBA00023310"/>
    </source>
</evidence>
<keyword evidence="14" id="KW-1185">Reference proteome</keyword>
<evidence type="ECO:0000256" key="3">
    <source>
        <dbReference type="ARBA" id="ARBA00005712"/>
    </source>
</evidence>
<dbReference type="KEGG" id="cmag:CBW24_12345"/>
<dbReference type="GO" id="GO:0005886">
    <property type="term" value="C:plasma membrane"/>
    <property type="evidence" value="ECO:0007669"/>
    <property type="project" value="UniProtKB-SubCell"/>
</dbReference>
<evidence type="ECO:0000256" key="10">
    <source>
        <dbReference type="HAMAP-Rule" id="MF_00530"/>
    </source>
</evidence>
<dbReference type="CDD" id="cd12152">
    <property type="entry name" value="F1-ATPase_delta"/>
    <property type="match status" value="1"/>
</dbReference>
<comment type="function">
    <text evidence="1 10">Produces ATP from ADP in the presence of a proton gradient across the membrane.</text>
</comment>
<comment type="subunit">
    <text evidence="10 11">F-type ATPases have 2 components, CF(1) - the catalytic core - and CF(0) - the membrane proton channel. CF(1) has five subunits: alpha(3), beta(3), gamma(1), delta(1), epsilon(1). CF(0) has three main subunits: a, b and c.</text>
</comment>
<feature type="domain" description="ATP synthase F1 complex delta/epsilon subunit N-terminal" evidence="12">
    <location>
        <begin position="5"/>
        <end position="83"/>
    </location>
</feature>
<dbReference type="GO" id="GO:0046933">
    <property type="term" value="F:proton-transporting ATP synthase activity, rotational mechanism"/>
    <property type="evidence" value="ECO:0007669"/>
    <property type="project" value="UniProtKB-UniRule"/>
</dbReference>
<dbReference type="HAMAP" id="MF_00530">
    <property type="entry name" value="ATP_synth_epsil_bac"/>
    <property type="match status" value="1"/>
</dbReference>
<dbReference type="RefSeq" id="WP_088663638.1">
    <property type="nucleotide sequence ID" value="NZ_CP021404.1"/>
</dbReference>
<evidence type="ECO:0000313" key="14">
    <source>
        <dbReference type="Proteomes" id="UP000219050"/>
    </source>
</evidence>
<dbReference type="OrthoDB" id="9799969at2"/>
<dbReference type="GO" id="GO:0012505">
    <property type="term" value="C:endomembrane system"/>
    <property type="evidence" value="ECO:0007669"/>
    <property type="project" value="UniProtKB-SubCell"/>
</dbReference>
<evidence type="ECO:0000256" key="2">
    <source>
        <dbReference type="ARBA" id="ARBA00004184"/>
    </source>
</evidence>
<evidence type="ECO:0000256" key="7">
    <source>
        <dbReference type="ARBA" id="ARBA00023136"/>
    </source>
</evidence>
<proteinExistence type="inferred from homology"/>
<keyword evidence="10" id="KW-1003">Cell membrane</keyword>
<dbReference type="GO" id="GO:0005524">
    <property type="term" value="F:ATP binding"/>
    <property type="evidence" value="ECO:0007669"/>
    <property type="project" value="UniProtKB-UniRule"/>
</dbReference>
<dbReference type="SUPFAM" id="SSF51344">
    <property type="entry name" value="Epsilon subunit of F1F0-ATP synthase N-terminal domain"/>
    <property type="match status" value="1"/>
</dbReference>
<keyword evidence="9 10" id="KW-0066">ATP synthesis</keyword>
<dbReference type="AlphaFoldDB" id="A0A291M145"/>
<dbReference type="Gene3D" id="2.60.15.10">
    <property type="entry name" value="F0F1 ATP synthase delta/epsilon subunit, N-terminal"/>
    <property type="match status" value="1"/>
</dbReference>
<evidence type="ECO:0000256" key="1">
    <source>
        <dbReference type="ARBA" id="ARBA00003543"/>
    </source>
</evidence>
<sequence length="139" mass="14837">MADTMQFDLVSPERRLVSVQAREVQIPAAEGDMTAMANHEPTITSLRPGVLIVHTADGAEKYLVTGGFAEITAEGTTVLAERAHHVDEVTKDMMDSLVADAQKAHQDAHPDVADVTAKLLSDMVAAGEHIGLDPQQPSL</sequence>
<dbReference type="NCBIfam" id="TIGR01216">
    <property type="entry name" value="ATP_synt_epsi"/>
    <property type="match status" value="1"/>
</dbReference>
<dbReference type="NCBIfam" id="NF009978">
    <property type="entry name" value="PRK13443.1"/>
    <property type="match status" value="1"/>
</dbReference>
<dbReference type="Proteomes" id="UP000219050">
    <property type="component" value="Chromosome"/>
</dbReference>
<dbReference type="PANTHER" id="PTHR13822:SF10">
    <property type="entry name" value="ATP SYNTHASE EPSILON CHAIN, CHLOROPLASTIC"/>
    <property type="match status" value="1"/>
</dbReference>
<dbReference type="EMBL" id="CP021404">
    <property type="protein sequence ID" value="ATI42713.1"/>
    <property type="molecule type" value="Genomic_DNA"/>
</dbReference>
<keyword evidence="8 10" id="KW-0139">CF(1)</keyword>
<keyword evidence="5 10" id="KW-0375">Hydrogen ion transport</keyword>
<keyword evidence="6 10" id="KW-0406">Ion transport</keyword>
<dbReference type="PANTHER" id="PTHR13822">
    <property type="entry name" value="ATP SYNTHASE DELTA/EPSILON CHAIN"/>
    <property type="match status" value="1"/>
</dbReference>
<dbReference type="InterPro" id="IPR036771">
    <property type="entry name" value="ATPsynth_dsu/esu_N"/>
</dbReference>
<dbReference type="InterPro" id="IPR020546">
    <property type="entry name" value="ATP_synth_F1_dsu/esu_N"/>
</dbReference>
<dbReference type="GO" id="GO:0045259">
    <property type="term" value="C:proton-transporting ATP synthase complex"/>
    <property type="evidence" value="ECO:0007669"/>
    <property type="project" value="UniProtKB-KW"/>
</dbReference>
<name>A0A291M145_9RHOB</name>
<reference evidence="13 14" key="1">
    <citation type="submission" date="2017-05" db="EMBL/GenBank/DDBJ databases">
        <title>Comparative genomic and metabolic analysis of manganese-oxidizing mechanisms in Celeribater manganoxidans DY25T: its adaption to the environment of polymetallic nodule.</title>
        <authorList>
            <person name="Wang X."/>
        </authorList>
    </citation>
    <scope>NUCLEOTIDE SEQUENCE [LARGE SCALE GENOMIC DNA]</scope>
    <source>
        <strain evidence="13 14">DY25</strain>
    </source>
</reference>
<dbReference type="NCBIfam" id="NF001851">
    <property type="entry name" value="PRK00571.2-4"/>
    <property type="match status" value="1"/>
</dbReference>
<keyword evidence="7 10" id="KW-0472">Membrane</keyword>
<dbReference type="Pfam" id="PF02823">
    <property type="entry name" value="ATP-synt_DE_N"/>
    <property type="match status" value="1"/>
</dbReference>
<evidence type="ECO:0000256" key="8">
    <source>
        <dbReference type="ARBA" id="ARBA00023196"/>
    </source>
</evidence>
<comment type="similarity">
    <text evidence="3 10 11">Belongs to the ATPase epsilon chain family.</text>
</comment>
<evidence type="ECO:0000256" key="6">
    <source>
        <dbReference type="ARBA" id="ARBA00023065"/>
    </source>
</evidence>
<dbReference type="InterPro" id="IPR001469">
    <property type="entry name" value="ATP_synth_F1_dsu/esu"/>
</dbReference>
<protein>
    <recommendedName>
        <fullName evidence="10">ATP synthase epsilon chain</fullName>
    </recommendedName>
    <alternativeName>
        <fullName evidence="10">ATP synthase F1 sector epsilon subunit</fullName>
    </alternativeName>
    <alternativeName>
        <fullName evidence="10">F-ATPase epsilon subunit</fullName>
    </alternativeName>
</protein>
<evidence type="ECO:0000259" key="12">
    <source>
        <dbReference type="Pfam" id="PF02823"/>
    </source>
</evidence>
<accession>A0A291M145</accession>
<gene>
    <name evidence="10 13" type="primary">atpC</name>
    <name evidence="13" type="ORF">CBW24_12345</name>
</gene>
<organism evidence="13 14">
    <name type="scientific">Pacificitalea manganoxidans</name>
    <dbReference type="NCBI Taxonomy" id="1411902"/>
    <lineage>
        <taxon>Bacteria</taxon>
        <taxon>Pseudomonadati</taxon>
        <taxon>Pseudomonadota</taxon>
        <taxon>Alphaproteobacteria</taxon>
        <taxon>Rhodobacterales</taxon>
        <taxon>Paracoccaceae</taxon>
        <taxon>Pacificitalea</taxon>
    </lineage>
</organism>
<evidence type="ECO:0000313" key="13">
    <source>
        <dbReference type="EMBL" id="ATI42713.1"/>
    </source>
</evidence>
<evidence type="ECO:0000256" key="4">
    <source>
        <dbReference type="ARBA" id="ARBA00022448"/>
    </source>
</evidence>